<organism evidence="2 3">
    <name type="scientific">Eumeta variegata</name>
    <name type="common">Bagworm moth</name>
    <name type="synonym">Eumeta japonica</name>
    <dbReference type="NCBI Taxonomy" id="151549"/>
    <lineage>
        <taxon>Eukaryota</taxon>
        <taxon>Metazoa</taxon>
        <taxon>Ecdysozoa</taxon>
        <taxon>Arthropoda</taxon>
        <taxon>Hexapoda</taxon>
        <taxon>Insecta</taxon>
        <taxon>Pterygota</taxon>
        <taxon>Neoptera</taxon>
        <taxon>Endopterygota</taxon>
        <taxon>Lepidoptera</taxon>
        <taxon>Glossata</taxon>
        <taxon>Ditrysia</taxon>
        <taxon>Tineoidea</taxon>
        <taxon>Psychidae</taxon>
        <taxon>Oiketicinae</taxon>
        <taxon>Eumeta</taxon>
    </lineage>
</organism>
<dbReference type="Proteomes" id="UP000299102">
    <property type="component" value="Unassembled WGS sequence"/>
</dbReference>
<evidence type="ECO:0000313" key="2">
    <source>
        <dbReference type="EMBL" id="GBP13847.1"/>
    </source>
</evidence>
<name>A0A4C1TK73_EUMVA</name>
<evidence type="ECO:0000256" key="1">
    <source>
        <dbReference type="SAM" id="MobiDB-lite"/>
    </source>
</evidence>
<proteinExistence type="predicted"/>
<protein>
    <submittedName>
        <fullName evidence="2">Uncharacterized protein</fullName>
    </submittedName>
</protein>
<feature type="region of interest" description="Disordered" evidence="1">
    <location>
        <begin position="86"/>
        <end position="114"/>
    </location>
</feature>
<evidence type="ECO:0000313" key="3">
    <source>
        <dbReference type="Proteomes" id="UP000299102"/>
    </source>
</evidence>
<accession>A0A4C1TK73</accession>
<gene>
    <name evidence="2" type="ORF">EVAR_8056_1</name>
</gene>
<dbReference type="AlphaFoldDB" id="A0A4C1TK73"/>
<reference evidence="2 3" key="1">
    <citation type="journal article" date="2019" name="Commun. Biol.">
        <title>The bagworm genome reveals a unique fibroin gene that provides high tensile strength.</title>
        <authorList>
            <person name="Kono N."/>
            <person name="Nakamura H."/>
            <person name="Ohtoshi R."/>
            <person name="Tomita M."/>
            <person name="Numata K."/>
            <person name="Arakawa K."/>
        </authorList>
    </citation>
    <scope>NUCLEOTIDE SEQUENCE [LARGE SCALE GENOMIC DNA]</scope>
</reference>
<dbReference type="EMBL" id="BGZK01000059">
    <property type="protein sequence ID" value="GBP13847.1"/>
    <property type="molecule type" value="Genomic_DNA"/>
</dbReference>
<keyword evidence="3" id="KW-1185">Reference proteome</keyword>
<sequence>MYSLRTPIAIVLVKRGDGAARRRPPFQLLRLRDFFRVHGHGTSAYFLWFRPIVDTDATQHSNLIQNQFAVALLILSGYIPLHRHMATPGGSQGTERANRRRRCARRISSDCGIQ</sequence>
<comment type="caution">
    <text evidence="2">The sequence shown here is derived from an EMBL/GenBank/DDBJ whole genome shotgun (WGS) entry which is preliminary data.</text>
</comment>